<gene>
    <name evidence="1" type="ORF">C2H86_05630</name>
</gene>
<dbReference type="EMBL" id="CP026115">
    <property type="protein sequence ID" value="QHG63931.1"/>
    <property type="molecule type" value="Genomic_DNA"/>
</dbReference>
<organism evidence="1 2">
    <name type="scientific">Pseudomonas putida</name>
    <name type="common">Arthrobacter siderocapsulatus</name>
    <dbReference type="NCBI Taxonomy" id="303"/>
    <lineage>
        <taxon>Bacteria</taxon>
        <taxon>Pseudomonadati</taxon>
        <taxon>Pseudomonadota</taxon>
        <taxon>Gammaproteobacteria</taxon>
        <taxon>Pseudomonadales</taxon>
        <taxon>Pseudomonadaceae</taxon>
        <taxon>Pseudomonas</taxon>
    </lineage>
</organism>
<dbReference type="Proteomes" id="UP000464480">
    <property type="component" value="Chromosome"/>
</dbReference>
<evidence type="ECO:0000313" key="2">
    <source>
        <dbReference type="Proteomes" id="UP000464480"/>
    </source>
</evidence>
<dbReference type="AlphaFoldDB" id="A0A6I6XV66"/>
<sequence>MSAMRINDEQLLKPVEVPALLDDIPGGDTNLLPTSATEHDLTVEVPMWPFSDPGPGEAELLKVFWDDTFLVYEKAWEAPVPAKDLQFSVPKAKLSNGAHALSYKVTGSNGDTSPSEVFQLLIDLVPPILGGAQGMLTLVEDSEELERDGLTERYLRNHDQRLRTQVPDYMTPKAGDTIIYYWDAEPFAETYAGEHEITYADIGGPFYIDFTSELILQRGDGDRYLYYAIKDRAGNLSPFAKPLKLVVSAATRTFELPGIDQATGTDAQLRLAINDLIPPLLVQVPASAVVYPDETLRVEWGKPGDPGYFVATSAYPGREREFEIPVENILAQGATTLEVRYVASGDKRHDYPSPPVELTVSQLSKHLPQVQMAGIVSGSFLLSTAPERVPVSLGTWRFMAEGQLVDIWVTGVLEDGSEANPPFQVLKDYLVDARDVEQGIGMRNEVVVLKTFLSTLMLDNPFTLRVQVRFASQAAPVKFPTLSPVLRR</sequence>
<reference evidence="1 2" key="1">
    <citation type="submission" date="2020-02" db="EMBL/GenBank/DDBJ databases">
        <title>Pseudomonas Putida W5 Complete Genome Assembly.</title>
        <authorList>
            <person name="Yuan Z.-C."/>
            <person name="Shaw G.A."/>
            <person name="Cusano A.D."/>
            <person name="Caddey B.J."/>
            <person name="Weselowski B.J."/>
        </authorList>
    </citation>
    <scope>NUCLEOTIDE SEQUENCE [LARGE SCALE GENOMIC DNA]</scope>
    <source>
        <strain evidence="1 2">W5</strain>
    </source>
</reference>
<evidence type="ECO:0000313" key="1">
    <source>
        <dbReference type="EMBL" id="QHG63931.1"/>
    </source>
</evidence>
<accession>A0A6I6XV66</accession>
<proteinExistence type="predicted"/>
<dbReference type="RefSeq" id="WP_159409388.1">
    <property type="nucleotide sequence ID" value="NZ_CP026115.2"/>
</dbReference>
<protein>
    <submittedName>
        <fullName evidence="1">Uncharacterized protein</fullName>
    </submittedName>
</protein>
<name>A0A6I6XV66_PSEPU</name>